<accession>A0A098DMK2</accession>
<evidence type="ECO:0000313" key="3">
    <source>
        <dbReference type="EnsemblFungi" id="CEF79690"/>
    </source>
</evidence>
<gene>
    <name evidence="2" type="ORF">FGRAMPH1_01T15783</name>
</gene>
<name>A0A098DMK2_GIBZE</name>
<reference evidence="2 4" key="3">
    <citation type="journal article" date="2015" name="BMC Genomics">
        <title>The completed genome sequence of the pathogenic ascomycete fungus Fusarium graminearum.</title>
        <authorList>
            <person name="King R."/>
            <person name="Urban M."/>
            <person name="Hammond-Kosack M.C."/>
            <person name="Hassani-Pak K."/>
            <person name="Hammond-Kosack K.E."/>
        </authorList>
    </citation>
    <scope>NUCLEOTIDE SEQUENCE [LARGE SCALE GENOMIC DNA]</scope>
    <source>
        <strain evidence="4">ATCC MYA-4620 / CBS 123657 / FGSC 9075 / NRRL 31084 / PH-1</strain>
        <strain evidence="2">PH-1</strain>
    </source>
</reference>
<proteinExistence type="predicted"/>
<dbReference type="EMBL" id="HG970333">
    <property type="protein sequence ID" value="CEF79690.1"/>
    <property type="molecule type" value="Genomic_DNA"/>
</dbReference>
<dbReference type="InParanoid" id="A0A098DMK2"/>
<reference evidence="3 4" key="1">
    <citation type="journal article" date="2007" name="Science">
        <title>The Fusarium graminearum genome reveals a link between localized polymorphism and pathogen specialization.</title>
        <authorList>
            <person name="Cuomo C.A."/>
            <person name="Gueldener U."/>
            <person name="Xu J.-R."/>
            <person name="Trail F."/>
            <person name="Turgeon B.G."/>
            <person name="Di Pietro A."/>
            <person name="Walton J.D."/>
            <person name="Ma L.-J."/>
            <person name="Baker S.E."/>
            <person name="Rep M."/>
            <person name="Adam G."/>
            <person name="Antoniw J."/>
            <person name="Baldwin T."/>
            <person name="Calvo S.E."/>
            <person name="Chang Y.-L."/>
            <person name="DeCaprio D."/>
            <person name="Gale L.R."/>
            <person name="Gnerre S."/>
            <person name="Goswami R.S."/>
            <person name="Hammond-Kosack K."/>
            <person name="Harris L.J."/>
            <person name="Hilburn K."/>
            <person name="Kennell J.C."/>
            <person name="Kroken S."/>
            <person name="Magnuson J.K."/>
            <person name="Mannhaupt G."/>
            <person name="Mauceli E.W."/>
            <person name="Mewes H.-W."/>
            <person name="Mitterbauer R."/>
            <person name="Muehlbauer G."/>
            <person name="Muensterkoetter M."/>
            <person name="Nelson D."/>
            <person name="O'Donnell K."/>
            <person name="Ouellet T."/>
            <person name="Qi W."/>
            <person name="Quesneville H."/>
            <person name="Roncero M.I.G."/>
            <person name="Seong K.-Y."/>
            <person name="Tetko I.V."/>
            <person name="Urban M."/>
            <person name="Waalwijk C."/>
            <person name="Ward T.J."/>
            <person name="Yao J."/>
            <person name="Birren B.W."/>
            <person name="Kistler H.C."/>
        </authorList>
    </citation>
    <scope>NUCLEOTIDE SEQUENCE [LARGE SCALE GENOMIC DNA]</scope>
    <source>
        <strain evidence="4">ATCC MYA-4620 / CBS 123657 / FGSC 9075 / NRRL 31084 / PH-1</strain>
        <strain evidence="3">PH-1 / ATCC MYA-4620 / FGSC 9075 / NRRL 31084</strain>
    </source>
</reference>
<sequence length="71" mass="7943">MKQWLHRIGQSEQKAKEAHVLSLSPFSEPTVNAPVFHGRQAFTPRRISSCPKRGFESTTGGDKPQLYGYIG</sequence>
<accession>A0A0E0S865</accession>
<dbReference type="VEuPathDB" id="FungiDB:FGRAMPH1_01G15783"/>
<feature type="region of interest" description="Disordered" evidence="1">
    <location>
        <begin position="48"/>
        <end position="71"/>
    </location>
</feature>
<organism evidence="2 4">
    <name type="scientific">Gibberella zeae (strain ATCC MYA-4620 / CBS 123657 / FGSC 9075 / NRRL 31084 / PH-1)</name>
    <name type="common">Wheat head blight fungus</name>
    <name type="synonym">Fusarium graminearum</name>
    <dbReference type="NCBI Taxonomy" id="229533"/>
    <lineage>
        <taxon>Eukaryota</taxon>
        <taxon>Fungi</taxon>
        <taxon>Dikarya</taxon>
        <taxon>Ascomycota</taxon>
        <taxon>Pezizomycotina</taxon>
        <taxon>Sordariomycetes</taxon>
        <taxon>Hypocreomycetidae</taxon>
        <taxon>Hypocreales</taxon>
        <taxon>Nectriaceae</taxon>
        <taxon>Fusarium</taxon>
    </lineage>
</organism>
<evidence type="ECO:0000313" key="4">
    <source>
        <dbReference type="Proteomes" id="UP000070720"/>
    </source>
</evidence>
<dbReference type="Proteomes" id="UP000070720">
    <property type="component" value="Chromosome 2"/>
</dbReference>
<protein>
    <submittedName>
        <fullName evidence="2">Chromosome 2, complete genome</fullName>
    </submittedName>
</protein>
<dbReference type="AlphaFoldDB" id="A0A098DMK2"/>
<reference evidence="3 4" key="2">
    <citation type="journal article" date="2010" name="Nature">
        <title>Comparative genomics reveals mobile pathogenicity chromosomes in Fusarium.</title>
        <authorList>
            <person name="Ma L.J."/>
            <person name="van der Does H.C."/>
            <person name="Borkovich K.A."/>
            <person name="Coleman J.J."/>
            <person name="Daboussi M.J."/>
            <person name="Di Pietro A."/>
            <person name="Dufresne M."/>
            <person name="Freitag M."/>
            <person name="Grabherr M."/>
            <person name="Henrissat B."/>
            <person name="Houterman P.M."/>
            <person name="Kang S."/>
            <person name="Shim W.B."/>
            <person name="Woloshuk C."/>
            <person name="Xie X."/>
            <person name="Xu J.R."/>
            <person name="Antoniw J."/>
            <person name="Baker S.E."/>
            <person name="Bluhm B.H."/>
            <person name="Breakspear A."/>
            <person name="Brown D.W."/>
            <person name="Butchko R.A."/>
            <person name="Chapman S."/>
            <person name="Coulson R."/>
            <person name="Coutinho P.M."/>
            <person name="Danchin E.G."/>
            <person name="Diener A."/>
            <person name="Gale L.R."/>
            <person name="Gardiner D.M."/>
            <person name="Goff S."/>
            <person name="Hammond-Kosack K.E."/>
            <person name="Hilburn K."/>
            <person name="Hua-Van A."/>
            <person name="Jonkers W."/>
            <person name="Kazan K."/>
            <person name="Kodira C.D."/>
            <person name="Koehrsen M."/>
            <person name="Kumar L."/>
            <person name="Lee Y.H."/>
            <person name="Li L."/>
            <person name="Manners J.M."/>
            <person name="Miranda-Saavedra D."/>
            <person name="Mukherjee M."/>
            <person name="Park G."/>
            <person name="Park J."/>
            <person name="Park S.Y."/>
            <person name="Proctor R.H."/>
            <person name="Regev A."/>
            <person name="Ruiz-Roldan M.C."/>
            <person name="Sain D."/>
            <person name="Sakthikumar S."/>
            <person name="Sykes S."/>
            <person name="Schwartz D.C."/>
            <person name="Turgeon B.G."/>
            <person name="Wapinski I."/>
            <person name="Yoder O."/>
            <person name="Young S."/>
            <person name="Zeng Q."/>
            <person name="Zhou S."/>
            <person name="Galagan J."/>
            <person name="Cuomo C.A."/>
            <person name="Kistler H.C."/>
            <person name="Rep M."/>
        </authorList>
    </citation>
    <scope>GENOME REANNOTATION</scope>
    <source>
        <strain evidence="4">ATCC MYA-4620 / CBS 123657 / FGSC 9075 / NRRL 31084 / PH-1</strain>
        <strain evidence="3">PH-1 / ATCC MYA-4620 / FGSC 9075 / NRRL 31084</strain>
    </source>
</reference>
<keyword evidence="4" id="KW-1185">Reference proteome</keyword>
<evidence type="ECO:0000256" key="1">
    <source>
        <dbReference type="SAM" id="MobiDB-lite"/>
    </source>
</evidence>
<reference evidence="3" key="4">
    <citation type="submission" date="2017-01" db="UniProtKB">
        <authorList>
            <consortium name="EnsemblFungi"/>
        </authorList>
    </citation>
    <scope>IDENTIFICATION</scope>
    <source>
        <strain evidence="3">PH-1 / ATCC MYA-4620 / FGSC 9075 / NRRL 31084</strain>
    </source>
</reference>
<dbReference type="EnsemblFungi" id="CEF79690">
    <property type="protein sequence ID" value="CEF79690"/>
    <property type="gene ID" value="FGRRES_20217"/>
</dbReference>
<evidence type="ECO:0000313" key="2">
    <source>
        <dbReference type="EMBL" id="CEF79690.1"/>
    </source>
</evidence>